<proteinExistence type="predicted"/>
<dbReference type="OrthoDB" id="3227934at2"/>
<dbReference type="InterPro" id="IPR003838">
    <property type="entry name" value="ABC3_permease_C"/>
</dbReference>
<keyword evidence="5 6" id="KW-0472">Membrane</keyword>
<keyword evidence="9" id="KW-1185">Reference proteome</keyword>
<organism evidence="8 9">
    <name type="scientific">Bifidobacterium xylocopae</name>
    <dbReference type="NCBI Taxonomy" id="2493119"/>
    <lineage>
        <taxon>Bacteria</taxon>
        <taxon>Bacillati</taxon>
        <taxon>Actinomycetota</taxon>
        <taxon>Actinomycetes</taxon>
        <taxon>Bifidobacteriales</taxon>
        <taxon>Bifidobacteriaceae</taxon>
        <taxon>Bifidobacterium</taxon>
    </lineage>
</organism>
<sequence length="430" mass="45931">MFVLKNAWRAITRNKARNVTFLIVCMAVTASTVVGLTVLQADEDTRTTIYDSQSAEAVISPRTGGKGQGKTAKPLGWEEYSKYAQFLQANSLQFGVYYYESAPARFLDLKPADTKADMQLVGLSDASVTAKGPYGKIKRTQGKDPDYAGTSGDSAMISQSMAKANKLKPGSTIRLVDPKDASRTIDVKVSGVYEAKGSDVAANAVYTSFTTFAQHGFDRTTQPGDKGHELKVVFQLQNPAALKQFTDALHKAGLSEKQYKVTSPSLQAYQRSVQPLHDQAGKIKGLLIAILVFGAILALVWLAFALMARGNELGMAITIGVTKARIGWRLALETLMITLPGLILGLVAGWFLCPPAIRSLISLPGIQQTAGGAILWRAGGTGLLVCLALAVAAWLHAGLYRTSRLYETGAPKASTDKNAAAADADAKENA</sequence>
<dbReference type="AlphaFoldDB" id="A0A366KCM9"/>
<keyword evidence="4 6" id="KW-1133">Transmembrane helix</keyword>
<name>A0A366KCM9_9BIFI</name>
<dbReference type="Pfam" id="PF02687">
    <property type="entry name" value="FtsX"/>
    <property type="match status" value="1"/>
</dbReference>
<dbReference type="InterPro" id="IPR050250">
    <property type="entry name" value="Macrolide_Exporter_MacB"/>
</dbReference>
<dbReference type="PANTHER" id="PTHR30572:SF9">
    <property type="entry name" value="ABC TRANSPORTER PERMEASE PROTEIN"/>
    <property type="match status" value="1"/>
</dbReference>
<dbReference type="PANTHER" id="PTHR30572">
    <property type="entry name" value="MEMBRANE COMPONENT OF TRANSPORTER-RELATED"/>
    <property type="match status" value="1"/>
</dbReference>
<evidence type="ECO:0000256" key="3">
    <source>
        <dbReference type="ARBA" id="ARBA00022692"/>
    </source>
</evidence>
<evidence type="ECO:0000256" key="2">
    <source>
        <dbReference type="ARBA" id="ARBA00022475"/>
    </source>
</evidence>
<evidence type="ECO:0000256" key="4">
    <source>
        <dbReference type="ARBA" id="ARBA00022989"/>
    </source>
</evidence>
<dbReference type="Proteomes" id="UP000252345">
    <property type="component" value="Unassembled WGS sequence"/>
</dbReference>
<feature type="domain" description="ABC3 transporter permease C-terminal" evidence="7">
    <location>
        <begin position="287"/>
        <end position="397"/>
    </location>
</feature>
<keyword evidence="2" id="KW-1003">Cell membrane</keyword>
<dbReference type="EMBL" id="PDCH01000005">
    <property type="protein sequence ID" value="RBP99496.1"/>
    <property type="molecule type" value="Genomic_DNA"/>
</dbReference>
<evidence type="ECO:0000313" key="9">
    <source>
        <dbReference type="Proteomes" id="UP000252345"/>
    </source>
</evidence>
<comment type="caution">
    <text evidence="8">The sequence shown here is derived from an EMBL/GenBank/DDBJ whole genome shotgun (WGS) entry which is preliminary data.</text>
</comment>
<protein>
    <recommendedName>
        <fullName evidence="7">ABC3 transporter permease C-terminal domain-containing protein</fullName>
    </recommendedName>
</protein>
<gene>
    <name evidence="8" type="ORF">CRD59_03800</name>
</gene>
<evidence type="ECO:0000256" key="6">
    <source>
        <dbReference type="SAM" id="Phobius"/>
    </source>
</evidence>
<comment type="subcellular location">
    <subcellularLocation>
        <location evidence="1">Cell membrane</location>
        <topology evidence="1">Multi-pass membrane protein</topology>
    </subcellularLocation>
</comment>
<feature type="transmembrane region" description="Helical" evidence="6">
    <location>
        <begin position="372"/>
        <end position="395"/>
    </location>
</feature>
<feature type="transmembrane region" description="Helical" evidence="6">
    <location>
        <begin position="330"/>
        <end position="352"/>
    </location>
</feature>
<evidence type="ECO:0000259" key="7">
    <source>
        <dbReference type="Pfam" id="PF02687"/>
    </source>
</evidence>
<dbReference type="GO" id="GO:0022857">
    <property type="term" value="F:transmembrane transporter activity"/>
    <property type="evidence" value="ECO:0007669"/>
    <property type="project" value="TreeGrafter"/>
</dbReference>
<dbReference type="RefSeq" id="WP_113853268.1">
    <property type="nucleotide sequence ID" value="NZ_PDCH01000005.1"/>
</dbReference>
<reference evidence="8 9" key="1">
    <citation type="submission" date="2017-10" db="EMBL/GenBank/DDBJ databases">
        <title>Bifidobacterium xylocopum sp. nov. and Bifidobacterium aemilianum sp. nov., from the carpenter bee (Xylocopa violacea) digestive tract.</title>
        <authorList>
            <person name="Alberoni D."/>
            <person name="Baffoni L."/>
            <person name="Di Gioia D."/>
            <person name="Gaggia F."/>
            <person name="Biavati B."/>
        </authorList>
    </citation>
    <scope>NUCLEOTIDE SEQUENCE [LARGE SCALE GENOMIC DNA]</scope>
    <source>
        <strain evidence="8 9">XV2</strain>
    </source>
</reference>
<accession>A0A366KCM9</accession>
<dbReference type="GO" id="GO:0005886">
    <property type="term" value="C:plasma membrane"/>
    <property type="evidence" value="ECO:0007669"/>
    <property type="project" value="UniProtKB-SubCell"/>
</dbReference>
<evidence type="ECO:0000313" key="8">
    <source>
        <dbReference type="EMBL" id="RBP99496.1"/>
    </source>
</evidence>
<feature type="transmembrane region" description="Helical" evidence="6">
    <location>
        <begin position="286"/>
        <end position="309"/>
    </location>
</feature>
<evidence type="ECO:0000256" key="1">
    <source>
        <dbReference type="ARBA" id="ARBA00004651"/>
    </source>
</evidence>
<keyword evidence="3 6" id="KW-0812">Transmembrane</keyword>
<evidence type="ECO:0000256" key="5">
    <source>
        <dbReference type="ARBA" id="ARBA00023136"/>
    </source>
</evidence>